<accession>A0A0D8HGM9</accession>
<dbReference type="PANTHER" id="PTHR12608:SF1">
    <property type="entry name" value="TRANSMEMBRANE PROTEIN 165"/>
    <property type="match status" value="1"/>
</dbReference>
<name>A0A0D8HGM9_9ACTN</name>
<dbReference type="AlphaFoldDB" id="A0A0D8HGM9"/>
<comment type="similarity">
    <text evidence="2 6">Belongs to the GDT1 family.</text>
</comment>
<evidence type="ECO:0000256" key="5">
    <source>
        <dbReference type="ARBA" id="ARBA00023136"/>
    </source>
</evidence>
<feature type="transmembrane region" description="Helical" evidence="6">
    <location>
        <begin position="110"/>
        <end position="131"/>
    </location>
</feature>
<dbReference type="RefSeq" id="WP_052605825.1">
    <property type="nucleotide sequence ID" value="NZ_JXYS01000070.1"/>
</dbReference>
<feature type="transmembrane region" description="Helical" evidence="6">
    <location>
        <begin position="39"/>
        <end position="62"/>
    </location>
</feature>
<feature type="transmembrane region" description="Helical" evidence="6">
    <location>
        <begin position="175"/>
        <end position="192"/>
    </location>
</feature>
<dbReference type="InterPro" id="IPR001727">
    <property type="entry name" value="GDT1-like"/>
</dbReference>
<dbReference type="GO" id="GO:0046873">
    <property type="term" value="F:metal ion transmembrane transporter activity"/>
    <property type="evidence" value="ECO:0007669"/>
    <property type="project" value="InterPro"/>
</dbReference>
<evidence type="ECO:0000256" key="4">
    <source>
        <dbReference type="ARBA" id="ARBA00022989"/>
    </source>
</evidence>
<keyword evidence="4 6" id="KW-1133">Transmembrane helix</keyword>
<evidence type="ECO:0000313" key="7">
    <source>
        <dbReference type="EMBL" id="KJF16917.1"/>
    </source>
</evidence>
<dbReference type="OrthoDB" id="5188730at2"/>
<evidence type="ECO:0000256" key="3">
    <source>
        <dbReference type="ARBA" id="ARBA00022692"/>
    </source>
</evidence>
<keyword evidence="3 6" id="KW-0812">Transmembrane</keyword>
<organism evidence="7 8">
    <name type="scientific">Acidithrix ferrooxidans</name>
    <dbReference type="NCBI Taxonomy" id="1280514"/>
    <lineage>
        <taxon>Bacteria</taxon>
        <taxon>Bacillati</taxon>
        <taxon>Actinomycetota</taxon>
        <taxon>Acidimicrobiia</taxon>
        <taxon>Acidimicrobiales</taxon>
        <taxon>Acidimicrobiaceae</taxon>
        <taxon>Acidithrix</taxon>
    </lineage>
</organism>
<dbReference type="EMBL" id="JXYS01000070">
    <property type="protein sequence ID" value="KJF16917.1"/>
    <property type="molecule type" value="Genomic_DNA"/>
</dbReference>
<feature type="transmembrane region" description="Helical" evidence="6">
    <location>
        <begin position="68"/>
        <end position="89"/>
    </location>
</feature>
<reference evidence="7 8" key="1">
    <citation type="submission" date="2015-01" db="EMBL/GenBank/DDBJ databases">
        <title>Draft genome of the acidophilic iron oxidizer Acidithrix ferrooxidans strain Py-F3.</title>
        <authorList>
            <person name="Poehlein A."/>
            <person name="Eisen S."/>
            <person name="Schloemann M."/>
            <person name="Johnson B.D."/>
            <person name="Daniel R."/>
            <person name="Muehling M."/>
        </authorList>
    </citation>
    <scope>NUCLEOTIDE SEQUENCE [LARGE SCALE GENOMIC DNA]</scope>
    <source>
        <strain evidence="7 8">Py-F3</strain>
    </source>
</reference>
<proteinExistence type="inferred from homology"/>
<evidence type="ECO:0000256" key="2">
    <source>
        <dbReference type="ARBA" id="ARBA00009190"/>
    </source>
</evidence>
<dbReference type="Pfam" id="PF01169">
    <property type="entry name" value="GDT1"/>
    <property type="match status" value="2"/>
</dbReference>
<feature type="transmembrane region" description="Helical" evidence="6">
    <location>
        <begin position="6"/>
        <end position="30"/>
    </location>
</feature>
<feature type="transmembrane region" description="Helical" evidence="6">
    <location>
        <begin position="143"/>
        <end position="163"/>
    </location>
</feature>
<dbReference type="GO" id="GO:0016020">
    <property type="term" value="C:membrane"/>
    <property type="evidence" value="ECO:0007669"/>
    <property type="project" value="UniProtKB-SubCell"/>
</dbReference>
<comment type="caution">
    <text evidence="7">The sequence shown here is derived from an EMBL/GenBank/DDBJ whole genome shotgun (WGS) entry which is preliminary data.</text>
</comment>
<gene>
    <name evidence="7" type="ORF">AXFE_22000</name>
</gene>
<evidence type="ECO:0000256" key="1">
    <source>
        <dbReference type="ARBA" id="ARBA00004141"/>
    </source>
</evidence>
<sequence>MSYLGIYLTSLVVIFVGELPDKTMISTIILARSFSRTKLFIGAGLAFISQTIISIVAGRLVGTLARTLVVDVSTACFFILGGVVLYRAIRNKEEDATSTAWVREKVRGQSQLVAAFLIVFIAEFGDITQLATISLTARFNSTLMVGLGAVSGLLLALSVALGASVVLDRIPERRLEIFAGGALVVAGILSLFQ</sequence>
<dbReference type="STRING" id="1280514.AXFE_22000"/>
<keyword evidence="8" id="KW-1185">Reference proteome</keyword>
<evidence type="ECO:0000313" key="8">
    <source>
        <dbReference type="Proteomes" id="UP000032360"/>
    </source>
</evidence>
<keyword evidence="5 6" id="KW-0472">Membrane</keyword>
<dbReference type="Proteomes" id="UP000032360">
    <property type="component" value="Unassembled WGS sequence"/>
</dbReference>
<protein>
    <recommendedName>
        <fullName evidence="6">GDT1 family protein</fullName>
    </recommendedName>
</protein>
<evidence type="ECO:0000256" key="6">
    <source>
        <dbReference type="RuleBase" id="RU365102"/>
    </source>
</evidence>
<dbReference type="PANTHER" id="PTHR12608">
    <property type="entry name" value="TRANSMEMBRANE PROTEIN HTP-1 RELATED"/>
    <property type="match status" value="1"/>
</dbReference>
<comment type="subcellular location">
    <subcellularLocation>
        <location evidence="1 6">Membrane</location>
        <topology evidence="1 6">Multi-pass membrane protein</topology>
    </subcellularLocation>
</comment>